<dbReference type="RefSeq" id="WP_226583646.1">
    <property type="nucleotide sequence ID" value="NZ_BLAY01000055.1"/>
</dbReference>
<evidence type="ECO:0000313" key="2">
    <source>
        <dbReference type="EMBL" id="GET38960.1"/>
    </source>
</evidence>
<evidence type="ECO:0000313" key="3">
    <source>
        <dbReference type="Proteomes" id="UP001050975"/>
    </source>
</evidence>
<accession>A0AAV3XAU7</accession>
<comment type="caution">
    <text evidence="2">The sequence shown here is derived from an EMBL/GenBank/DDBJ whole genome shotgun (WGS) entry which is preliminary data.</text>
</comment>
<dbReference type="PANTHER" id="PTHR47152">
    <property type="entry name" value="SLR2084 PROTEIN-RELATED"/>
    <property type="match status" value="1"/>
</dbReference>
<proteinExistence type="predicted"/>
<organism evidence="2 3">
    <name type="scientific">Microseira wollei NIES-4236</name>
    <dbReference type="NCBI Taxonomy" id="2530354"/>
    <lineage>
        <taxon>Bacteria</taxon>
        <taxon>Bacillati</taxon>
        <taxon>Cyanobacteriota</taxon>
        <taxon>Cyanophyceae</taxon>
        <taxon>Oscillatoriophycideae</taxon>
        <taxon>Aerosakkonematales</taxon>
        <taxon>Aerosakkonemataceae</taxon>
        <taxon>Microseira</taxon>
    </lineage>
</organism>
<sequence>MTQVVSRENLDQRVVINGTWEQFKLIQKAVEDSPGVKLSFFAGTIEILMPGFQHENFSEIIGYLVTTFLLMQGIRFYPSGSMTQEQAGVASTQADKSFCLGEAKSIPHLSIEVVYTSGKVSKLPKYLALGVPLVWFWQDGTLRLYHLREDGYEEVNQSKLSGWETLDIELLKRCILIGETNLAEAVKVFQQGISTICELNKTVVRRVR</sequence>
<dbReference type="Proteomes" id="UP001050975">
    <property type="component" value="Unassembled WGS sequence"/>
</dbReference>
<feature type="domain" description="Putative restriction endonuclease" evidence="1">
    <location>
        <begin position="20"/>
        <end position="157"/>
    </location>
</feature>
<gene>
    <name evidence="2" type="ORF">MiSe_37200</name>
</gene>
<dbReference type="AlphaFoldDB" id="A0AAV3XAU7"/>
<dbReference type="EMBL" id="BLAY01000055">
    <property type="protein sequence ID" value="GET38960.1"/>
    <property type="molecule type" value="Genomic_DNA"/>
</dbReference>
<reference evidence="2" key="1">
    <citation type="submission" date="2019-10" db="EMBL/GenBank/DDBJ databases">
        <title>Draft genome sequece of Microseira wollei NIES-4236.</title>
        <authorList>
            <person name="Yamaguchi H."/>
            <person name="Suzuki S."/>
            <person name="Kawachi M."/>
        </authorList>
    </citation>
    <scope>NUCLEOTIDE SEQUENCE</scope>
    <source>
        <strain evidence="2">NIES-4236</strain>
    </source>
</reference>
<dbReference type="PANTHER" id="PTHR47152:SF4">
    <property type="entry name" value="SLR0445 PROTEIN"/>
    <property type="match status" value="1"/>
</dbReference>
<dbReference type="InterPro" id="IPR008538">
    <property type="entry name" value="Uma2"/>
</dbReference>
<dbReference type="Pfam" id="PF05685">
    <property type="entry name" value="Uma2"/>
    <property type="match status" value="1"/>
</dbReference>
<evidence type="ECO:0000259" key="1">
    <source>
        <dbReference type="Pfam" id="PF05685"/>
    </source>
</evidence>
<protein>
    <recommendedName>
        <fullName evidence="1">Putative restriction endonuclease domain-containing protein</fullName>
    </recommendedName>
</protein>
<keyword evidence="3" id="KW-1185">Reference proteome</keyword>
<dbReference type="CDD" id="cd06260">
    <property type="entry name" value="DUF820-like"/>
    <property type="match status" value="1"/>
</dbReference>
<name>A0AAV3XAU7_9CYAN</name>